<keyword evidence="2" id="KW-1185">Reference proteome</keyword>
<dbReference type="SUPFAM" id="SSF55961">
    <property type="entry name" value="Bet v1-like"/>
    <property type="match status" value="1"/>
</dbReference>
<name>A0A5B1LL03_9ACTN</name>
<evidence type="ECO:0000313" key="2">
    <source>
        <dbReference type="Proteomes" id="UP000325003"/>
    </source>
</evidence>
<dbReference type="AlphaFoldDB" id="A0A5B1LL03"/>
<dbReference type="InterPro" id="IPR023393">
    <property type="entry name" value="START-like_dom_sf"/>
</dbReference>
<gene>
    <name evidence="1" type="ORF">F0U44_02040</name>
</gene>
<evidence type="ECO:0000313" key="1">
    <source>
        <dbReference type="EMBL" id="KAA1421126.1"/>
    </source>
</evidence>
<sequence>MDASTDAPGACHDHLVTEPIADRELRAETLVAAKPEQVWALLTDFSQMASWSPETMRMLPLKPGGLRVGQWYLGLNRRKAVIWPTRSVVADVEPGRRLVWDTKSSGAQWIWELEPTDGGTRVIHRRPVPKKLTLLSKAFAPVALGGSGEHADELEQGMARTVAGLKAAAEA</sequence>
<comment type="caution">
    <text evidence="1">The sequence shown here is derived from an EMBL/GenBank/DDBJ whole genome shotgun (WGS) entry which is preliminary data.</text>
</comment>
<dbReference type="InterPro" id="IPR019587">
    <property type="entry name" value="Polyketide_cyclase/dehydratase"/>
</dbReference>
<dbReference type="EMBL" id="VUJV01000001">
    <property type="protein sequence ID" value="KAA1421126.1"/>
    <property type="molecule type" value="Genomic_DNA"/>
</dbReference>
<dbReference type="Gene3D" id="3.30.530.20">
    <property type="match status" value="1"/>
</dbReference>
<dbReference type="Proteomes" id="UP000325003">
    <property type="component" value="Unassembled WGS sequence"/>
</dbReference>
<dbReference type="Pfam" id="PF10604">
    <property type="entry name" value="Polyketide_cyc2"/>
    <property type="match status" value="1"/>
</dbReference>
<protein>
    <submittedName>
        <fullName evidence="1">SRPBCC family protein</fullName>
    </submittedName>
</protein>
<reference evidence="1 2" key="1">
    <citation type="submission" date="2019-09" db="EMBL/GenBank/DDBJ databases">
        <title>Nocardioides panacisoli sp. nov., isolated from the soil of a ginseng field.</title>
        <authorList>
            <person name="Cho C."/>
        </authorList>
    </citation>
    <scope>NUCLEOTIDE SEQUENCE [LARGE SCALE GENOMIC DNA]</scope>
    <source>
        <strain evidence="1 2">BN130099</strain>
    </source>
</reference>
<organism evidence="1 2">
    <name type="scientific">Nocardioides humilatus</name>
    <dbReference type="NCBI Taxonomy" id="2607660"/>
    <lineage>
        <taxon>Bacteria</taxon>
        <taxon>Bacillati</taxon>
        <taxon>Actinomycetota</taxon>
        <taxon>Actinomycetes</taxon>
        <taxon>Propionibacteriales</taxon>
        <taxon>Nocardioidaceae</taxon>
        <taxon>Nocardioides</taxon>
    </lineage>
</organism>
<accession>A0A5B1LL03</accession>
<reference evidence="1 2" key="2">
    <citation type="submission" date="2019-09" db="EMBL/GenBank/DDBJ databases">
        <authorList>
            <person name="Jin C."/>
        </authorList>
    </citation>
    <scope>NUCLEOTIDE SEQUENCE [LARGE SCALE GENOMIC DNA]</scope>
    <source>
        <strain evidence="1 2">BN130099</strain>
    </source>
</reference>
<proteinExistence type="predicted"/>